<dbReference type="Pfam" id="PF00501">
    <property type="entry name" value="AMP-binding"/>
    <property type="match status" value="1"/>
</dbReference>
<dbReference type="SUPFAM" id="SSF56801">
    <property type="entry name" value="Acetyl-CoA synthetase-like"/>
    <property type="match status" value="1"/>
</dbReference>
<dbReference type="InterPro" id="IPR009081">
    <property type="entry name" value="PP-bd_ACP"/>
</dbReference>
<protein>
    <submittedName>
        <fullName evidence="2">AMP-binding protein</fullName>
    </submittedName>
</protein>
<feature type="domain" description="Phospholipid/glycerol acyltransferase" evidence="1">
    <location>
        <begin position="42"/>
        <end position="167"/>
    </location>
</feature>
<dbReference type="CDD" id="cd07989">
    <property type="entry name" value="LPLAT_AGPAT-like"/>
    <property type="match status" value="1"/>
</dbReference>
<dbReference type="Proteomes" id="UP000722121">
    <property type="component" value="Unassembled WGS sequence"/>
</dbReference>
<dbReference type="Pfam" id="PF01553">
    <property type="entry name" value="Acyltransferase"/>
    <property type="match status" value="1"/>
</dbReference>
<dbReference type="Pfam" id="PF00550">
    <property type="entry name" value="PP-binding"/>
    <property type="match status" value="1"/>
</dbReference>
<dbReference type="EMBL" id="JAFITR010000114">
    <property type="protein sequence ID" value="MBN4067335.1"/>
    <property type="molecule type" value="Genomic_DNA"/>
</dbReference>
<gene>
    <name evidence="2" type="ORF">JYU14_04555</name>
</gene>
<dbReference type="Gene3D" id="1.10.1200.10">
    <property type="entry name" value="ACP-like"/>
    <property type="match status" value="1"/>
</dbReference>
<evidence type="ECO:0000313" key="2">
    <source>
        <dbReference type="EMBL" id="MBN4067335.1"/>
    </source>
</evidence>
<evidence type="ECO:0000259" key="1">
    <source>
        <dbReference type="SMART" id="SM00563"/>
    </source>
</evidence>
<dbReference type="SUPFAM" id="SSF69593">
    <property type="entry name" value="Glycerol-3-phosphate (1)-acyltransferase"/>
    <property type="match status" value="1"/>
</dbReference>
<evidence type="ECO:0000313" key="3">
    <source>
        <dbReference type="Proteomes" id="UP000722121"/>
    </source>
</evidence>
<dbReference type="InterPro" id="IPR002123">
    <property type="entry name" value="Plipid/glycerol_acylTrfase"/>
</dbReference>
<name>A0ABS3ASI4_9BACT</name>
<dbReference type="InterPro" id="IPR042099">
    <property type="entry name" value="ANL_N_sf"/>
</dbReference>
<dbReference type="Gene3D" id="3.40.50.12780">
    <property type="entry name" value="N-terminal domain of ligase-like"/>
    <property type="match status" value="1"/>
</dbReference>
<accession>A0ABS3ASI4</accession>
<organism evidence="2 3">
    <name type="scientific">Simkania negevensis</name>
    <dbReference type="NCBI Taxonomy" id="83561"/>
    <lineage>
        <taxon>Bacteria</taxon>
        <taxon>Pseudomonadati</taxon>
        <taxon>Chlamydiota</taxon>
        <taxon>Chlamydiia</taxon>
        <taxon>Parachlamydiales</taxon>
        <taxon>Simkaniaceae</taxon>
        <taxon>Simkania</taxon>
    </lineage>
</organism>
<proteinExistence type="predicted"/>
<keyword evidence="3" id="KW-1185">Reference proteome</keyword>
<sequence>MNNIFLSCLLSFLRFLLWFRYSIQVKGLDKLTPQILDKPGGVLFLPNHPSLLDPVIVMTILWHRFQPRPLVVEYSYRTSWIYPFMKVVRALPIPNFGVSGNVLKKRKAEQSLERVAHCLQQGHNMIVYPAGRLQYSENEVVGGASGTYRILSMAPEANVVIVKTTGLWGSSFSRALTGEMPSFGKELLKGALVILKNLILFTPRRRVTIELMPAPDDFPCGRTKMELNRYLENIYNAPGYGRKEPGFVMKLVPYSVWTQKVVRPKAVVYEKNGIDLTQISQVIRKKVLEEIALVSERNIDDITEDMDLSTDLGLDSLSNAELVVFLDDYYGIKGVRPQDLTTVAAVMLIAAQKLVPDNAEYELHLQEKAHRAWSEGKRPEVLFVQGDTLAEVFLQSCKRMGSSVACADDVVGIMTYKRMNVAAILLANQIRQFKGKHVGILLPACVAADLVILACVLAQKIPVMLNWTVGPRFIAYMKELMELEVVVSEWTFLDRLENVDLLCIADEIVLLSEMKGKVKWKEKAQAYWLAMQPPSAVLKKLGLDKVSPDEPAVFLSTSGTEGIPKCVPLSHRNILTNQRAAMQAVEITSDDCMLGFLPPFHSFGFSATGIFPLFTGIKVAYFPDPFDSIRLAKAIDRWGGTVICTAPTFLSKLLKVAKSEQIKSVRLVISGAEKASKGLVDMLHAVVPRAKFVEGYGITECSPVIALSSGEEESLGRVKPVQDVEIKILDINTFDELSIEQQGLVVVRGPNVFDGYYKSDRDPFVVIDGKRWYNTGDLGKVDEQGRLALVGRLKRFVKIGGEMIGLPALEEALVDAAIEKKWVVHEEEGVHFAITAYGEEGEHLRLVLYTTAEITLDEVNRAIKAYGYSNLARISHINRVDEIPLLATGKVNFGLLKEQSP</sequence>
<dbReference type="InterPro" id="IPR036736">
    <property type="entry name" value="ACP-like_sf"/>
</dbReference>
<dbReference type="SMART" id="SM00563">
    <property type="entry name" value="PlsC"/>
    <property type="match status" value="1"/>
</dbReference>
<dbReference type="PANTHER" id="PTHR43201">
    <property type="entry name" value="ACYL-COA SYNTHETASE"/>
    <property type="match status" value="1"/>
</dbReference>
<dbReference type="PANTHER" id="PTHR43201:SF32">
    <property type="entry name" value="2-SUCCINYLBENZOATE--COA LIGASE, CHLOROPLASTIC_PEROXISOMAL"/>
    <property type="match status" value="1"/>
</dbReference>
<dbReference type="SUPFAM" id="SSF47336">
    <property type="entry name" value="ACP-like"/>
    <property type="match status" value="1"/>
</dbReference>
<comment type="caution">
    <text evidence="2">The sequence shown here is derived from an EMBL/GenBank/DDBJ whole genome shotgun (WGS) entry which is preliminary data.</text>
</comment>
<dbReference type="InterPro" id="IPR000873">
    <property type="entry name" value="AMP-dep_synth/lig_dom"/>
</dbReference>
<reference evidence="2 3" key="1">
    <citation type="submission" date="2021-02" db="EMBL/GenBank/DDBJ databases">
        <title>Activity-based single-cell genomes from oceanic crustal fluid captures similar information to metagenomic and metatranscriptomic surveys with orders of magnitude less sampling.</title>
        <authorList>
            <person name="D'Angelo T.S."/>
            <person name="Orcutt B.N."/>
        </authorList>
    </citation>
    <scope>NUCLEOTIDE SEQUENCE [LARGE SCALE GENOMIC DNA]</scope>
    <source>
        <strain evidence="2">AH-315-G07</strain>
    </source>
</reference>